<dbReference type="AlphaFoldDB" id="A0A5A7PL60"/>
<feature type="region of interest" description="Disordered" evidence="1">
    <location>
        <begin position="37"/>
        <end position="63"/>
    </location>
</feature>
<organism evidence="2 3">
    <name type="scientific">Striga asiatica</name>
    <name type="common">Asiatic witchweed</name>
    <name type="synonym">Buchnera asiatica</name>
    <dbReference type="NCBI Taxonomy" id="4170"/>
    <lineage>
        <taxon>Eukaryota</taxon>
        <taxon>Viridiplantae</taxon>
        <taxon>Streptophyta</taxon>
        <taxon>Embryophyta</taxon>
        <taxon>Tracheophyta</taxon>
        <taxon>Spermatophyta</taxon>
        <taxon>Magnoliopsida</taxon>
        <taxon>eudicotyledons</taxon>
        <taxon>Gunneridae</taxon>
        <taxon>Pentapetalae</taxon>
        <taxon>asterids</taxon>
        <taxon>lamiids</taxon>
        <taxon>Lamiales</taxon>
        <taxon>Orobanchaceae</taxon>
        <taxon>Buchnereae</taxon>
        <taxon>Striga</taxon>
    </lineage>
</organism>
<keyword evidence="3" id="KW-1185">Reference proteome</keyword>
<protein>
    <submittedName>
        <fullName evidence="2">Glycine-rich protein</fullName>
    </submittedName>
</protein>
<dbReference type="EMBL" id="BKCP01004738">
    <property type="protein sequence ID" value="GER33378.1"/>
    <property type="molecule type" value="Genomic_DNA"/>
</dbReference>
<accession>A0A5A7PL60</accession>
<proteinExistence type="predicted"/>
<evidence type="ECO:0000256" key="1">
    <source>
        <dbReference type="SAM" id="MobiDB-lite"/>
    </source>
</evidence>
<dbReference type="PANTHER" id="PTHR36751:SF1">
    <property type="entry name" value="F3E22.8 PROTEIN"/>
    <property type="match status" value="1"/>
</dbReference>
<evidence type="ECO:0000313" key="2">
    <source>
        <dbReference type="EMBL" id="GER33378.1"/>
    </source>
</evidence>
<comment type="caution">
    <text evidence="2">The sequence shown here is derived from an EMBL/GenBank/DDBJ whole genome shotgun (WGS) entry which is preliminary data.</text>
</comment>
<gene>
    <name evidence="2" type="ORF">STAS_09511</name>
</gene>
<evidence type="ECO:0000313" key="3">
    <source>
        <dbReference type="Proteomes" id="UP000325081"/>
    </source>
</evidence>
<reference evidence="3" key="1">
    <citation type="journal article" date="2019" name="Curr. Biol.">
        <title>Genome Sequence of Striga asiatica Provides Insight into the Evolution of Plant Parasitism.</title>
        <authorList>
            <person name="Yoshida S."/>
            <person name="Kim S."/>
            <person name="Wafula E.K."/>
            <person name="Tanskanen J."/>
            <person name="Kim Y.M."/>
            <person name="Honaas L."/>
            <person name="Yang Z."/>
            <person name="Spallek T."/>
            <person name="Conn C.E."/>
            <person name="Ichihashi Y."/>
            <person name="Cheong K."/>
            <person name="Cui S."/>
            <person name="Der J.P."/>
            <person name="Gundlach H."/>
            <person name="Jiao Y."/>
            <person name="Hori C."/>
            <person name="Ishida J.K."/>
            <person name="Kasahara H."/>
            <person name="Kiba T."/>
            <person name="Kim M.S."/>
            <person name="Koo N."/>
            <person name="Laohavisit A."/>
            <person name="Lee Y.H."/>
            <person name="Lumba S."/>
            <person name="McCourt P."/>
            <person name="Mortimer J.C."/>
            <person name="Mutuku J.M."/>
            <person name="Nomura T."/>
            <person name="Sasaki-Sekimoto Y."/>
            <person name="Seto Y."/>
            <person name="Wang Y."/>
            <person name="Wakatake T."/>
            <person name="Sakakibara H."/>
            <person name="Demura T."/>
            <person name="Yamaguchi S."/>
            <person name="Yoneyama K."/>
            <person name="Manabe R.I."/>
            <person name="Nelson D.C."/>
            <person name="Schulman A.H."/>
            <person name="Timko M.P."/>
            <person name="dePamphilis C.W."/>
            <person name="Choi D."/>
            <person name="Shirasu K."/>
        </authorList>
    </citation>
    <scope>NUCLEOTIDE SEQUENCE [LARGE SCALE GENOMIC DNA]</scope>
    <source>
        <strain evidence="3">cv. UVA1</strain>
    </source>
</reference>
<name>A0A5A7PL60_STRAF</name>
<sequence length="178" mass="19498">MDLVAISDPISSIAYSTQSFGLSNFLTRPYDFLSLLDTDQPPRSPPRFRISADSRPPTRTLTKRRPRRIRRVRRRISIDYDGEENGMLVFSDGGGFSCGDGYFGGGGGGGDGGKGWNWEGFSDNSVPNPAFDFVYGVLCWIALSNCLHFALKKVVRLVEDGGIVDQGKVPMRLAPAVC</sequence>
<dbReference type="Proteomes" id="UP000325081">
    <property type="component" value="Unassembled WGS sequence"/>
</dbReference>
<dbReference type="PANTHER" id="PTHR36751">
    <property type="entry name" value="F3E22.8 PROTEIN"/>
    <property type="match status" value="1"/>
</dbReference>
<dbReference type="OrthoDB" id="1914074at2759"/>